<evidence type="ECO:0000313" key="2">
    <source>
        <dbReference type="Proteomes" id="UP000249396"/>
    </source>
</evidence>
<dbReference type="AlphaFoldDB" id="A0A2W4QIT3"/>
<name>A0A2W4QIT3_9GAMM</name>
<dbReference type="Proteomes" id="UP000249396">
    <property type="component" value="Unassembled WGS sequence"/>
</dbReference>
<accession>A0A2W4QIT3</accession>
<proteinExistence type="predicted"/>
<dbReference type="EMBL" id="QJPH01000506">
    <property type="protein sequence ID" value="PZN71873.1"/>
    <property type="molecule type" value="Genomic_DNA"/>
</dbReference>
<comment type="caution">
    <text evidence="1">The sequence shown here is derived from an EMBL/GenBank/DDBJ whole genome shotgun (WGS) entry which is preliminary data.</text>
</comment>
<evidence type="ECO:0000313" key="1">
    <source>
        <dbReference type="EMBL" id="PZN71873.1"/>
    </source>
</evidence>
<protein>
    <submittedName>
        <fullName evidence="1">Uncharacterized protein</fullName>
    </submittedName>
</protein>
<gene>
    <name evidence="1" type="ORF">DM484_25330</name>
</gene>
<organism evidence="1 2">
    <name type="scientific">Candidatus Methylumidiphilus alinenensis</name>
    <dbReference type="NCBI Taxonomy" id="2202197"/>
    <lineage>
        <taxon>Bacteria</taxon>
        <taxon>Pseudomonadati</taxon>
        <taxon>Pseudomonadota</taxon>
        <taxon>Gammaproteobacteria</taxon>
        <taxon>Methylococcales</taxon>
        <taxon>Candidatus Methylumidiphilus</taxon>
    </lineage>
</organism>
<reference evidence="1 2" key="1">
    <citation type="journal article" date="2018" name="Aquat. Microb. Ecol.">
        <title>Gammaproteobacterial methanotrophs dominate.</title>
        <authorList>
            <person name="Rissanen A.J."/>
            <person name="Saarenheimo J."/>
            <person name="Tiirola M."/>
            <person name="Peura S."/>
            <person name="Aalto S.L."/>
            <person name="Karvinen A."/>
            <person name="Nykanen H."/>
        </authorList>
    </citation>
    <scope>NUCLEOTIDE SEQUENCE [LARGE SCALE GENOMIC DNA]</scope>
    <source>
        <strain evidence="1">AMbin10</strain>
    </source>
</reference>
<sequence>MKCKLFLPALLVPKRSLGTSANGGIQPMADHRKILDALVAEMLGDIGKLHDAVDSLSETLPAQTEAAEKRLFALVALLNSAGEAYKSQIEAYTNAQGEKIRVQMEADAAVR</sequence>